<proteinExistence type="inferred from homology"/>
<accession>A0A516H741</accession>
<evidence type="ECO:0000313" key="5">
    <source>
        <dbReference type="EMBL" id="QDO99589.1"/>
    </source>
</evidence>
<dbReference type="Gene3D" id="3.30.300.30">
    <property type="match status" value="1"/>
</dbReference>
<dbReference type="OrthoDB" id="9803968at2"/>
<dbReference type="InterPro" id="IPR042099">
    <property type="entry name" value="ANL_N_sf"/>
</dbReference>
<dbReference type="Proteomes" id="UP000317496">
    <property type="component" value="Chromosome"/>
</dbReference>
<dbReference type="GO" id="GO:0006631">
    <property type="term" value="P:fatty acid metabolic process"/>
    <property type="evidence" value="ECO:0007669"/>
    <property type="project" value="TreeGrafter"/>
</dbReference>
<evidence type="ECO:0000313" key="6">
    <source>
        <dbReference type="Proteomes" id="UP000317496"/>
    </source>
</evidence>
<keyword evidence="2" id="KW-0436">Ligase</keyword>
<dbReference type="SUPFAM" id="SSF56801">
    <property type="entry name" value="Acetyl-CoA synthetase-like"/>
    <property type="match status" value="1"/>
</dbReference>
<dbReference type="EMBL" id="CP041636">
    <property type="protein sequence ID" value="QDO99589.1"/>
    <property type="molecule type" value="Genomic_DNA"/>
</dbReference>
<protein>
    <submittedName>
        <fullName evidence="5">Acyl-CoA synthetase</fullName>
    </submittedName>
</protein>
<feature type="domain" description="AMP-dependent synthetase/ligase" evidence="3">
    <location>
        <begin position="8"/>
        <end position="342"/>
    </location>
</feature>
<dbReference type="GO" id="GO:0031956">
    <property type="term" value="F:medium-chain fatty acid-CoA ligase activity"/>
    <property type="evidence" value="ECO:0007669"/>
    <property type="project" value="TreeGrafter"/>
</dbReference>
<sequence>MAETGAVTTFGQLESASNRAAQLFRKLGLGPRSHMALVIENRPEFFEICFGADRAGLYYTPVSTRLSAPEIAYITSDAGARVLVITDEFRSIAAELHAQCKGVERFYMIGGQPEPGYESWEAAVAAMPATPVADEMQGRDMLYSSGTTGKPKGIKRPINGDPVGTRSYFVDNGYRLYDYSPQMRYLNPAPLYHAAPLRYCMLVLRVGGALVIMQHFDAEAALRLIEKHRITHSNWVPTMFVRMLKLPAEVRSRYDLSSHRVAIHGAGPVSSVTKQQMIDWWGPVLFEYYAASEGNGMTFITSQDWQTHKGSVGRAIIGELHIVDDESGAELGTAESGLVYFGNGQPFTYHNDDAKTKQAFNDKGWSTLGDIGYLDAEGYLYLTDRKAFMIISGGVNIYPQEAENVLIEHPKVADVAVIGVPNEDFGEEVKAVVQPVDMKDAGPALAEELLAYCRQHLAAIKCPRSIDFEEALPRHATGKLYKRLIKDRYWGNRTSRIV</sequence>
<reference evidence="5 6" key="1">
    <citation type="submission" date="2019-07" db="EMBL/GenBank/DDBJ databases">
        <title>Genome sequencing for Ferrovibrio sp. K5.</title>
        <authorList>
            <person name="Park S.-J."/>
        </authorList>
    </citation>
    <scope>NUCLEOTIDE SEQUENCE [LARGE SCALE GENOMIC DNA]</scope>
    <source>
        <strain evidence="5 6">K5</strain>
    </source>
</reference>
<dbReference type="AlphaFoldDB" id="A0A516H741"/>
<evidence type="ECO:0000259" key="3">
    <source>
        <dbReference type="Pfam" id="PF00501"/>
    </source>
</evidence>
<dbReference type="PROSITE" id="PS00455">
    <property type="entry name" value="AMP_BINDING"/>
    <property type="match status" value="1"/>
</dbReference>
<keyword evidence="6" id="KW-1185">Reference proteome</keyword>
<dbReference type="InterPro" id="IPR025110">
    <property type="entry name" value="AMP-bd_C"/>
</dbReference>
<dbReference type="InterPro" id="IPR000873">
    <property type="entry name" value="AMP-dep_synth/lig_dom"/>
</dbReference>
<dbReference type="PANTHER" id="PTHR43201">
    <property type="entry name" value="ACYL-COA SYNTHETASE"/>
    <property type="match status" value="1"/>
</dbReference>
<dbReference type="Gene3D" id="3.40.50.12780">
    <property type="entry name" value="N-terminal domain of ligase-like"/>
    <property type="match status" value="1"/>
</dbReference>
<dbReference type="Pfam" id="PF13193">
    <property type="entry name" value="AMP-binding_C"/>
    <property type="match status" value="1"/>
</dbReference>
<evidence type="ECO:0000259" key="4">
    <source>
        <dbReference type="Pfam" id="PF13193"/>
    </source>
</evidence>
<comment type="similarity">
    <text evidence="1">Belongs to the ATP-dependent AMP-binding enzyme family.</text>
</comment>
<feature type="domain" description="AMP-binding enzyme C-terminal" evidence="4">
    <location>
        <begin position="401"/>
        <end position="479"/>
    </location>
</feature>
<dbReference type="InterPro" id="IPR045851">
    <property type="entry name" value="AMP-bd_C_sf"/>
</dbReference>
<organism evidence="5 6">
    <name type="scientific">Ferrovibrio terrae</name>
    <dbReference type="NCBI Taxonomy" id="2594003"/>
    <lineage>
        <taxon>Bacteria</taxon>
        <taxon>Pseudomonadati</taxon>
        <taxon>Pseudomonadota</taxon>
        <taxon>Alphaproteobacteria</taxon>
        <taxon>Rhodospirillales</taxon>
        <taxon>Rhodospirillaceae</taxon>
        <taxon>Ferrovibrio</taxon>
    </lineage>
</organism>
<evidence type="ECO:0000256" key="2">
    <source>
        <dbReference type="ARBA" id="ARBA00022598"/>
    </source>
</evidence>
<dbReference type="InterPro" id="IPR020845">
    <property type="entry name" value="AMP-binding_CS"/>
</dbReference>
<name>A0A516H741_9PROT</name>
<evidence type="ECO:0000256" key="1">
    <source>
        <dbReference type="ARBA" id="ARBA00006432"/>
    </source>
</evidence>
<dbReference type="Pfam" id="PF00501">
    <property type="entry name" value="AMP-binding"/>
    <property type="match status" value="1"/>
</dbReference>
<dbReference type="KEGG" id="fer:FNB15_01270"/>
<gene>
    <name evidence="5" type="ORF">FNB15_01270</name>
</gene>
<dbReference type="PANTHER" id="PTHR43201:SF5">
    <property type="entry name" value="MEDIUM-CHAIN ACYL-COA LIGASE ACSF2, MITOCHONDRIAL"/>
    <property type="match status" value="1"/>
</dbReference>